<organism evidence="1 2">
    <name type="scientific">Tumidithrix elongata BACA0141</name>
    <dbReference type="NCBI Taxonomy" id="2716417"/>
    <lineage>
        <taxon>Bacteria</taxon>
        <taxon>Bacillati</taxon>
        <taxon>Cyanobacteriota</taxon>
        <taxon>Cyanophyceae</taxon>
        <taxon>Pseudanabaenales</taxon>
        <taxon>Pseudanabaenaceae</taxon>
        <taxon>Tumidithrix</taxon>
        <taxon>Tumidithrix elongata</taxon>
    </lineage>
</organism>
<evidence type="ECO:0000313" key="2">
    <source>
        <dbReference type="Proteomes" id="UP001333818"/>
    </source>
</evidence>
<dbReference type="RefSeq" id="WP_330483529.1">
    <property type="nucleotide sequence ID" value="NZ_JAZBJZ010000032.1"/>
</dbReference>
<comment type="caution">
    <text evidence="1">The sequence shown here is derived from an EMBL/GenBank/DDBJ whole genome shotgun (WGS) entry which is preliminary data.</text>
</comment>
<reference evidence="1" key="1">
    <citation type="submission" date="2024-01" db="EMBL/GenBank/DDBJ databases">
        <title>Bank of Algae and Cyanobacteria of the Azores (BACA) strain genomes.</title>
        <authorList>
            <person name="Luz R."/>
            <person name="Cordeiro R."/>
            <person name="Fonseca A."/>
            <person name="Goncalves V."/>
        </authorList>
    </citation>
    <scope>NUCLEOTIDE SEQUENCE</scope>
    <source>
        <strain evidence="1">BACA0141</strain>
    </source>
</reference>
<dbReference type="AlphaFoldDB" id="A0AAW9PW91"/>
<proteinExistence type="predicted"/>
<evidence type="ECO:0000313" key="1">
    <source>
        <dbReference type="EMBL" id="MEE3717101.1"/>
    </source>
</evidence>
<dbReference type="EMBL" id="JAZBJZ010000032">
    <property type="protein sequence ID" value="MEE3717101.1"/>
    <property type="molecule type" value="Genomic_DNA"/>
</dbReference>
<accession>A0AAW9PW91</accession>
<keyword evidence="2" id="KW-1185">Reference proteome</keyword>
<gene>
    <name evidence="1" type="ORF">V2H45_10120</name>
</gene>
<name>A0AAW9PW91_9CYAN</name>
<protein>
    <submittedName>
        <fullName evidence="1">Uncharacterized protein</fullName>
    </submittedName>
</protein>
<dbReference type="Proteomes" id="UP001333818">
    <property type="component" value="Unassembled WGS sequence"/>
</dbReference>
<sequence>MFKQFSVIYIFFAGLFYLQAFPAIADNSISFNSSAISPPIALTPNTALPNTIIGALTVKSDSVNGFTISAESTNGGALKRSSGEAIAYTLTYNGIDQGQLTAKKVVENVSNLITDCASQNGCNRQIQIAISQTAISAKPAGSYSDLLLFTLVTK</sequence>